<organism evidence="1 2">
    <name type="scientific">Pangasius djambal</name>
    <dbReference type="NCBI Taxonomy" id="1691987"/>
    <lineage>
        <taxon>Eukaryota</taxon>
        <taxon>Metazoa</taxon>
        <taxon>Chordata</taxon>
        <taxon>Craniata</taxon>
        <taxon>Vertebrata</taxon>
        <taxon>Euteleostomi</taxon>
        <taxon>Actinopterygii</taxon>
        <taxon>Neopterygii</taxon>
        <taxon>Teleostei</taxon>
        <taxon>Ostariophysi</taxon>
        <taxon>Siluriformes</taxon>
        <taxon>Pangasiidae</taxon>
        <taxon>Pangasius</taxon>
    </lineage>
</organism>
<sequence>MQMEKKYSQSSVSSSGRNTAGISDAMKACSSTMKDSKGSLEASHNSTEWYARGSIAEGGGEVYYRSVTQHITVNKK</sequence>
<gene>
    <name evidence="1" type="ORF">PDJAM_G00150360</name>
</gene>
<accession>A0ACC5ZGM2</accession>
<evidence type="ECO:0000313" key="2">
    <source>
        <dbReference type="Proteomes" id="UP000830395"/>
    </source>
</evidence>
<comment type="caution">
    <text evidence="1">The sequence shown here is derived from an EMBL/GenBank/DDBJ whole genome shotgun (WGS) entry which is preliminary data.</text>
</comment>
<proteinExistence type="predicted"/>
<name>A0ACC5ZGM2_9TELE</name>
<protein>
    <submittedName>
        <fullName evidence="1">Uncharacterized protein</fullName>
    </submittedName>
</protein>
<reference evidence="1" key="1">
    <citation type="submission" date="2020-02" db="EMBL/GenBank/DDBJ databases">
        <title>Genome sequencing of the panga catfish, Pangasius djambal.</title>
        <authorList>
            <person name="Wen M."/>
            <person name="Zahm M."/>
            <person name="Roques C."/>
            <person name="Cabau C."/>
            <person name="Klopp C."/>
            <person name="Donnadieu C."/>
            <person name="Jouanno E."/>
            <person name="Avarre J.-C."/>
            <person name="Campet M."/>
            <person name="Ha T."/>
            <person name="Dugue R."/>
            <person name="Lampietro C."/>
            <person name="Louis A."/>
            <person name="Herpin A."/>
            <person name="Echchiki A."/>
            <person name="Berthelot C."/>
            <person name="Parey E."/>
            <person name="Roest-Crollius H."/>
            <person name="Braasch I."/>
            <person name="Postlethwait J.H."/>
            <person name="Bobe J."/>
            <person name="Montfort J."/>
            <person name="Bouchez O."/>
            <person name="Begum T."/>
            <person name="Schartl M."/>
            <person name="Gustiano R."/>
            <person name="Guiguen Y."/>
        </authorList>
    </citation>
    <scope>NUCLEOTIDE SEQUENCE</scope>
    <source>
        <strain evidence="1">Pdj_M5554</strain>
    </source>
</reference>
<dbReference type="Proteomes" id="UP000830395">
    <property type="component" value="Chromosome 25"/>
</dbReference>
<keyword evidence="2" id="KW-1185">Reference proteome</keyword>
<evidence type="ECO:0000313" key="1">
    <source>
        <dbReference type="EMBL" id="MCJ8747169.1"/>
    </source>
</evidence>
<dbReference type="EMBL" id="CM040999">
    <property type="protein sequence ID" value="MCJ8747169.1"/>
    <property type="molecule type" value="Genomic_DNA"/>
</dbReference>